<evidence type="ECO:0000313" key="3">
    <source>
        <dbReference type="EMBL" id="KAL2099486.1"/>
    </source>
</evidence>
<name>A0ABD1KKI1_9TELE</name>
<keyword evidence="1" id="KW-0175">Coiled coil</keyword>
<dbReference type="EMBL" id="JBHFQA010000004">
    <property type="protein sequence ID" value="KAL2099486.1"/>
    <property type="molecule type" value="Genomic_DNA"/>
</dbReference>
<dbReference type="PANTHER" id="PTHR11505">
    <property type="entry name" value="L1 TRANSPOSABLE ELEMENT-RELATED"/>
    <property type="match status" value="1"/>
</dbReference>
<reference evidence="3 4" key="1">
    <citation type="submission" date="2024-09" db="EMBL/GenBank/DDBJ databases">
        <title>A chromosome-level genome assembly of Gray's grenadier anchovy, Coilia grayii.</title>
        <authorList>
            <person name="Fu Z."/>
        </authorList>
    </citation>
    <scope>NUCLEOTIDE SEQUENCE [LARGE SCALE GENOMIC DNA]</scope>
    <source>
        <strain evidence="3">G4</strain>
        <tissue evidence="3">Muscle</tissue>
    </source>
</reference>
<comment type="caution">
    <text evidence="3">The sequence shown here is derived from an EMBL/GenBank/DDBJ whole genome shotgun (WGS) entry which is preliminary data.</text>
</comment>
<accession>A0ABD1KKI1</accession>
<evidence type="ECO:0000256" key="2">
    <source>
        <dbReference type="SAM" id="MobiDB-lite"/>
    </source>
</evidence>
<evidence type="ECO:0008006" key="5">
    <source>
        <dbReference type="Google" id="ProtNLM"/>
    </source>
</evidence>
<evidence type="ECO:0000256" key="1">
    <source>
        <dbReference type="SAM" id="Coils"/>
    </source>
</evidence>
<dbReference type="Gene3D" id="6.10.140.920">
    <property type="match status" value="1"/>
</dbReference>
<feature type="coiled-coil region" evidence="1">
    <location>
        <begin position="92"/>
        <end position="119"/>
    </location>
</feature>
<feature type="region of interest" description="Disordered" evidence="2">
    <location>
        <begin position="1"/>
        <end position="24"/>
    </location>
</feature>
<dbReference type="AlphaFoldDB" id="A0ABD1KKI1"/>
<evidence type="ECO:0000313" key="4">
    <source>
        <dbReference type="Proteomes" id="UP001591681"/>
    </source>
</evidence>
<keyword evidence="4" id="KW-1185">Reference proteome</keyword>
<feature type="compositionally biased region" description="Basic and acidic residues" evidence="2">
    <location>
        <begin position="1"/>
        <end position="11"/>
    </location>
</feature>
<dbReference type="Proteomes" id="UP001591681">
    <property type="component" value="Unassembled WGS sequence"/>
</dbReference>
<proteinExistence type="predicted"/>
<dbReference type="InterPro" id="IPR004244">
    <property type="entry name" value="Transposase_22"/>
</dbReference>
<sequence>MATARQKDLVKSKKNPSKVGEADASSLQEMMNAIRDDICGKIDLLSSELRSEIATVRAELGSSITPLQQKVDRHDDTIRELEHAASDQGDCINELEDLVQTLKKQVSQLNAKCEDLEGHSRRNNIRLVGIPEGVEGPNPTEFVSGLLHNVLKLDHKPIVDRAHCSLREKPKTGDPPRPFIIRIHYYQDRDRILRKAEELSPVVYQERRAWFFPDYTTAVAKKRAQFGEAKHLLRSIKEVKSRLVYPALLKITLPDRTLHKFEEPSAAEKFIKSINTRSPREGPFGLFT</sequence>
<protein>
    <recommendedName>
        <fullName evidence="5">Transposase element L1Md-A101/L1Md-A102/L1Md-A2</fullName>
    </recommendedName>
</protein>
<gene>
    <name evidence="3" type="ORF">ACEWY4_003880</name>
</gene>
<organism evidence="3 4">
    <name type="scientific">Coilia grayii</name>
    <name type="common">Gray's grenadier anchovy</name>
    <dbReference type="NCBI Taxonomy" id="363190"/>
    <lineage>
        <taxon>Eukaryota</taxon>
        <taxon>Metazoa</taxon>
        <taxon>Chordata</taxon>
        <taxon>Craniata</taxon>
        <taxon>Vertebrata</taxon>
        <taxon>Euteleostomi</taxon>
        <taxon>Actinopterygii</taxon>
        <taxon>Neopterygii</taxon>
        <taxon>Teleostei</taxon>
        <taxon>Clupei</taxon>
        <taxon>Clupeiformes</taxon>
        <taxon>Clupeoidei</taxon>
        <taxon>Engraulidae</taxon>
        <taxon>Coilinae</taxon>
        <taxon>Coilia</taxon>
    </lineage>
</organism>
<dbReference type="Gene3D" id="3.30.70.1820">
    <property type="entry name" value="L1 transposable element, RRM domain"/>
    <property type="match status" value="1"/>
</dbReference>